<name>A0A242MHM8_CABSO</name>
<organism evidence="1 2">
    <name type="scientific">Caballeronia sordidicola</name>
    <name type="common">Burkholderia sordidicola</name>
    <dbReference type="NCBI Taxonomy" id="196367"/>
    <lineage>
        <taxon>Bacteria</taxon>
        <taxon>Pseudomonadati</taxon>
        <taxon>Pseudomonadota</taxon>
        <taxon>Betaproteobacteria</taxon>
        <taxon>Burkholderiales</taxon>
        <taxon>Burkholderiaceae</taxon>
        <taxon>Caballeronia</taxon>
    </lineage>
</organism>
<sequence length="64" mass="6764">MTHSDVSLKMKQIVIPNLQRCIAAGTPCFKVANLSLSGHADAAKSLSLAAISGLAHQNNKTHRP</sequence>
<dbReference type="RefSeq" id="WP_144022224.1">
    <property type="nucleotide sequence ID" value="NZ_NBTY01000138.1"/>
</dbReference>
<dbReference type="AlphaFoldDB" id="A0A242MHM8"/>
<accession>A0A242MHM8</accession>
<reference evidence="1 2" key="1">
    <citation type="submission" date="2017-03" db="EMBL/GenBank/DDBJ databases">
        <title>Genome analysis of strain PAMC 26510.</title>
        <authorList>
            <person name="Oh H.-M."/>
            <person name="Yang J.-A."/>
        </authorList>
    </citation>
    <scope>NUCLEOTIDE SEQUENCE [LARGE SCALE GENOMIC DNA]</scope>
    <source>
        <strain evidence="1 2">PAMC 26510</strain>
    </source>
</reference>
<dbReference type="Proteomes" id="UP000194546">
    <property type="component" value="Unassembled WGS sequence"/>
</dbReference>
<dbReference type="EMBL" id="NBTY01000138">
    <property type="protein sequence ID" value="OTP70458.1"/>
    <property type="molecule type" value="Genomic_DNA"/>
</dbReference>
<evidence type="ECO:0000313" key="2">
    <source>
        <dbReference type="Proteomes" id="UP000194546"/>
    </source>
</evidence>
<comment type="caution">
    <text evidence="1">The sequence shown here is derived from an EMBL/GenBank/DDBJ whole genome shotgun (WGS) entry which is preliminary data.</text>
</comment>
<protein>
    <submittedName>
        <fullName evidence="1">Uncharacterized protein</fullName>
    </submittedName>
</protein>
<gene>
    <name evidence="1" type="ORF">PAMC26510_25260</name>
</gene>
<evidence type="ECO:0000313" key="1">
    <source>
        <dbReference type="EMBL" id="OTP70458.1"/>
    </source>
</evidence>
<proteinExistence type="predicted"/>